<sequence length="231" mass="27943">MKKFLLLFVLLTIFLTQTIICLKLNLKYRDERRKVEEIKEIFLEYNYIIYLKYEPTLFDISNRGGYEKVSTLNNLLYENEAIENIMISSKKLKNKKKIIENNIFCEIKEYDRKNKYECLELFSKITLEHLTKLKKITLKDNEKEIIYHGKSKKLWVLKISSDYYYELEISKTLNGKLNQWYSLNLPDKVYGKLTIKEYENILKIKSSNYNIENYQEIEFLKKIIPFIEFSI</sequence>
<keyword evidence="2" id="KW-1185">Reference proteome</keyword>
<dbReference type="KEGG" id="str:Sterm_3879"/>
<proteinExistence type="predicted"/>
<name>D1AG87_SEBTE</name>
<dbReference type="EMBL" id="CP001739">
    <property type="protein sequence ID" value="ACZ10713.1"/>
    <property type="molecule type" value="Genomic_DNA"/>
</dbReference>
<dbReference type="HOGENOM" id="CLU_1199102_0_0_0"/>
<protein>
    <submittedName>
        <fullName evidence="1">Uncharacterized protein</fullName>
    </submittedName>
</protein>
<reference evidence="1 2" key="2">
    <citation type="journal article" date="2010" name="Stand. Genomic Sci.">
        <title>Complete genome sequence of Sebaldella termitidis type strain (NCTC 11300).</title>
        <authorList>
            <person name="Harmon-Smith M."/>
            <person name="Celia L."/>
            <person name="Chertkov O."/>
            <person name="Lapidus A."/>
            <person name="Copeland A."/>
            <person name="Glavina Del Rio T."/>
            <person name="Nolan M."/>
            <person name="Lucas S."/>
            <person name="Tice H."/>
            <person name="Cheng J.F."/>
            <person name="Han C."/>
            <person name="Detter J.C."/>
            <person name="Bruce D."/>
            <person name="Goodwin L."/>
            <person name="Pitluck S."/>
            <person name="Pati A."/>
            <person name="Liolios K."/>
            <person name="Ivanova N."/>
            <person name="Mavromatis K."/>
            <person name="Mikhailova N."/>
            <person name="Chen A."/>
            <person name="Palaniappan K."/>
            <person name="Land M."/>
            <person name="Hauser L."/>
            <person name="Chang Y.J."/>
            <person name="Jeffries C.D."/>
            <person name="Brettin T."/>
            <person name="Goker M."/>
            <person name="Beck B."/>
            <person name="Bristow J."/>
            <person name="Eisen J.A."/>
            <person name="Markowitz V."/>
            <person name="Hugenholtz P."/>
            <person name="Kyrpides N.C."/>
            <person name="Klenk H.P."/>
            <person name="Chen F."/>
        </authorList>
    </citation>
    <scope>NUCLEOTIDE SEQUENCE [LARGE SCALE GENOMIC DNA]</scope>
    <source>
        <strain evidence="2">ATCC 33386 / NCTC 11300</strain>
    </source>
</reference>
<accession>D1AG87</accession>
<evidence type="ECO:0000313" key="2">
    <source>
        <dbReference type="Proteomes" id="UP000000845"/>
    </source>
</evidence>
<dbReference type="RefSeq" id="WP_012863292.1">
    <property type="nucleotide sequence ID" value="NC_013517.1"/>
</dbReference>
<reference evidence="2" key="1">
    <citation type="submission" date="2009-09" db="EMBL/GenBank/DDBJ databases">
        <title>The complete chromosome of Sebaldella termitidis ATCC 33386.</title>
        <authorList>
            <consortium name="US DOE Joint Genome Institute (JGI-PGF)"/>
            <person name="Lucas S."/>
            <person name="Copeland A."/>
            <person name="Lapidus A."/>
            <person name="Glavina del Rio T."/>
            <person name="Dalin E."/>
            <person name="Tice H."/>
            <person name="Bruce D."/>
            <person name="Goodwin L."/>
            <person name="Pitluck S."/>
            <person name="Kyrpides N."/>
            <person name="Mavromatis K."/>
            <person name="Ivanova N."/>
            <person name="Mikhailova N."/>
            <person name="Sims D."/>
            <person name="Meincke L."/>
            <person name="Brettin T."/>
            <person name="Detter J.C."/>
            <person name="Han C."/>
            <person name="Larimer F."/>
            <person name="Land M."/>
            <person name="Hauser L."/>
            <person name="Markowitz V."/>
            <person name="Cheng J.F."/>
            <person name="Hugenholtz P."/>
            <person name="Woyke T."/>
            <person name="Wu D."/>
            <person name="Eisen J.A."/>
        </authorList>
    </citation>
    <scope>NUCLEOTIDE SEQUENCE [LARGE SCALE GENOMIC DNA]</scope>
    <source>
        <strain evidence="2">ATCC 33386 / NCTC 11300</strain>
    </source>
</reference>
<dbReference type="AlphaFoldDB" id="D1AG87"/>
<dbReference type="Proteomes" id="UP000000845">
    <property type="component" value="Chromosome"/>
</dbReference>
<gene>
    <name evidence="1" type="ordered locus">Sterm_3879</name>
</gene>
<evidence type="ECO:0000313" key="1">
    <source>
        <dbReference type="EMBL" id="ACZ10713.1"/>
    </source>
</evidence>
<organism evidence="1 2">
    <name type="scientific">Sebaldella termitidis (strain ATCC 33386 / NCTC 11300)</name>
    <dbReference type="NCBI Taxonomy" id="526218"/>
    <lineage>
        <taxon>Bacteria</taxon>
        <taxon>Fusobacteriati</taxon>
        <taxon>Fusobacteriota</taxon>
        <taxon>Fusobacteriia</taxon>
        <taxon>Fusobacteriales</taxon>
        <taxon>Leptotrichiaceae</taxon>
        <taxon>Sebaldella</taxon>
    </lineage>
</organism>